<comment type="catalytic activity">
    <reaction evidence="1 7">
        <text>Cleavage of hydrophobic, N-terminal signal or leader sequences from secreted and periplasmic proteins.</text>
        <dbReference type="EC" id="3.4.21.89"/>
    </reaction>
</comment>
<feature type="transmembrane region" description="Helical" evidence="7">
    <location>
        <begin position="16"/>
        <end position="40"/>
    </location>
</feature>
<dbReference type="PANTHER" id="PTHR43390:SF1">
    <property type="entry name" value="CHLOROPLAST PROCESSING PEPTIDASE"/>
    <property type="match status" value="1"/>
</dbReference>
<reference evidence="9 10" key="1">
    <citation type="journal article" date="2013" name="Appl. Environ. Microbiol.">
        <title>Genome analysis suggests that the soil oligotrophic bacterium Agromonas oligotrophica (Bradyrhizobium oligotrophicum) is a nitrogen-fixing symbiont of Aeschynomene indica.</title>
        <authorList>
            <person name="Okubo T."/>
            <person name="Fukushima S."/>
            <person name="Itakura M."/>
            <person name="Oshima K."/>
            <person name="Longtonglang A."/>
            <person name="Teaumroong N."/>
            <person name="Mitsui H."/>
            <person name="Hattori M."/>
            <person name="Hattori R."/>
            <person name="Hattori T."/>
            <person name="Minamisawa K."/>
        </authorList>
    </citation>
    <scope>NUCLEOTIDE SEQUENCE [LARGE SCALE GENOMIC DNA]</scope>
    <source>
        <strain evidence="9 10">S58</strain>
    </source>
</reference>
<dbReference type="EMBL" id="AP012603">
    <property type="protein sequence ID" value="BAM90702.1"/>
    <property type="molecule type" value="Genomic_DNA"/>
</dbReference>
<keyword evidence="7" id="KW-1133">Transmembrane helix</keyword>
<dbReference type="eggNOG" id="COG0681">
    <property type="taxonomic scope" value="Bacteria"/>
</dbReference>
<dbReference type="Proteomes" id="UP000011841">
    <property type="component" value="Chromosome"/>
</dbReference>
<evidence type="ECO:0000256" key="6">
    <source>
        <dbReference type="PIRSR" id="PIRSR600223-1"/>
    </source>
</evidence>
<dbReference type="NCBIfam" id="TIGR02227">
    <property type="entry name" value="sigpep_I_bact"/>
    <property type="match status" value="1"/>
</dbReference>
<keyword evidence="5 7" id="KW-0378">Hydrolase</keyword>
<dbReference type="InterPro" id="IPR036286">
    <property type="entry name" value="LexA/Signal_pep-like_sf"/>
</dbReference>
<dbReference type="Gene3D" id="2.10.109.10">
    <property type="entry name" value="Umud Fragment, subunit A"/>
    <property type="match status" value="1"/>
</dbReference>
<feature type="domain" description="Peptidase S26" evidence="8">
    <location>
        <begin position="28"/>
        <end position="237"/>
    </location>
</feature>
<dbReference type="EC" id="3.4.21.89" evidence="3 7"/>
<evidence type="ECO:0000256" key="2">
    <source>
        <dbReference type="ARBA" id="ARBA00009370"/>
    </source>
</evidence>
<name>M4ZAQ6_9BRAD</name>
<dbReference type="GeneID" id="301818500"/>
<dbReference type="OrthoDB" id="9815782at2"/>
<comment type="subcellular location">
    <subcellularLocation>
        <location evidence="7">Membrane</location>
        <topology evidence="7">Single-pass type II membrane protein</topology>
    </subcellularLocation>
</comment>
<dbReference type="PROSITE" id="PS00760">
    <property type="entry name" value="SPASE_I_2"/>
    <property type="match status" value="1"/>
</dbReference>
<evidence type="ECO:0000313" key="10">
    <source>
        <dbReference type="Proteomes" id="UP000011841"/>
    </source>
</evidence>
<accession>M4ZAQ6</accession>
<feature type="active site" evidence="6">
    <location>
        <position position="54"/>
    </location>
</feature>
<evidence type="ECO:0000256" key="7">
    <source>
        <dbReference type="RuleBase" id="RU362042"/>
    </source>
</evidence>
<dbReference type="Pfam" id="PF10502">
    <property type="entry name" value="Peptidase_S26"/>
    <property type="match status" value="1"/>
</dbReference>
<evidence type="ECO:0000256" key="1">
    <source>
        <dbReference type="ARBA" id="ARBA00000677"/>
    </source>
</evidence>
<evidence type="ECO:0000256" key="4">
    <source>
        <dbReference type="ARBA" id="ARBA00019232"/>
    </source>
</evidence>
<dbReference type="GO" id="GO:0004252">
    <property type="term" value="F:serine-type endopeptidase activity"/>
    <property type="evidence" value="ECO:0007669"/>
    <property type="project" value="InterPro"/>
</dbReference>
<dbReference type="PRINTS" id="PR00727">
    <property type="entry name" value="LEADERPTASE"/>
</dbReference>
<feature type="active site" evidence="6">
    <location>
        <position position="118"/>
    </location>
</feature>
<dbReference type="HOGENOM" id="CLU_028723_1_2_5"/>
<keyword evidence="7" id="KW-0645">Protease</keyword>
<evidence type="ECO:0000313" key="9">
    <source>
        <dbReference type="EMBL" id="BAM90702.1"/>
    </source>
</evidence>
<dbReference type="InterPro" id="IPR019757">
    <property type="entry name" value="Pept_S26A_signal_pept_1_Lys-AS"/>
</dbReference>
<dbReference type="InterPro" id="IPR000223">
    <property type="entry name" value="Pept_S26A_signal_pept_1"/>
</dbReference>
<keyword evidence="7" id="KW-0472">Membrane</keyword>
<dbReference type="PROSITE" id="PS00761">
    <property type="entry name" value="SPASE_I_3"/>
    <property type="match status" value="1"/>
</dbReference>
<comment type="similarity">
    <text evidence="2 7">Belongs to the peptidase S26 family.</text>
</comment>
<dbReference type="RefSeq" id="WP_015667792.1">
    <property type="nucleotide sequence ID" value="NC_020453.1"/>
</dbReference>
<dbReference type="PATRIC" id="fig|1245469.3.peg.4830"/>
<dbReference type="AlphaFoldDB" id="M4ZAQ6"/>
<evidence type="ECO:0000259" key="8">
    <source>
        <dbReference type="Pfam" id="PF10502"/>
    </source>
</evidence>
<dbReference type="PANTHER" id="PTHR43390">
    <property type="entry name" value="SIGNAL PEPTIDASE I"/>
    <property type="match status" value="1"/>
</dbReference>
<dbReference type="InterPro" id="IPR019758">
    <property type="entry name" value="Pept_S26A_signal_pept_1_CS"/>
</dbReference>
<dbReference type="CDD" id="cd06530">
    <property type="entry name" value="S26_SPase_I"/>
    <property type="match status" value="1"/>
</dbReference>
<dbReference type="GO" id="GO:0009003">
    <property type="term" value="F:signal peptidase activity"/>
    <property type="evidence" value="ECO:0007669"/>
    <property type="project" value="UniProtKB-EC"/>
</dbReference>
<proteinExistence type="inferred from homology"/>
<gene>
    <name evidence="9" type="ORF">S58_47220</name>
</gene>
<keyword evidence="7" id="KW-0812">Transmembrane</keyword>
<dbReference type="STRING" id="1245469.S58_47220"/>
<dbReference type="InterPro" id="IPR019533">
    <property type="entry name" value="Peptidase_S26"/>
</dbReference>
<evidence type="ECO:0000256" key="3">
    <source>
        <dbReference type="ARBA" id="ARBA00013208"/>
    </source>
</evidence>
<dbReference type="GO" id="GO:0006465">
    <property type="term" value="P:signal peptide processing"/>
    <property type="evidence" value="ECO:0007669"/>
    <property type="project" value="InterPro"/>
</dbReference>
<keyword evidence="10" id="KW-1185">Reference proteome</keyword>
<dbReference type="KEGG" id="aol:S58_47220"/>
<protein>
    <recommendedName>
        <fullName evidence="4 7">Signal peptidase I</fullName>
        <ecNumber evidence="3 7">3.4.21.89</ecNumber>
    </recommendedName>
</protein>
<organism evidence="9 10">
    <name type="scientific">Bradyrhizobium oligotrophicum S58</name>
    <dbReference type="NCBI Taxonomy" id="1245469"/>
    <lineage>
        <taxon>Bacteria</taxon>
        <taxon>Pseudomonadati</taxon>
        <taxon>Pseudomonadota</taxon>
        <taxon>Alphaproteobacteria</taxon>
        <taxon>Hyphomicrobiales</taxon>
        <taxon>Nitrobacteraceae</taxon>
        <taxon>Bradyrhizobium</taxon>
    </lineage>
</organism>
<evidence type="ECO:0000256" key="5">
    <source>
        <dbReference type="ARBA" id="ARBA00022801"/>
    </source>
</evidence>
<dbReference type="GO" id="GO:0016020">
    <property type="term" value="C:membrane"/>
    <property type="evidence" value="ECO:0007669"/>
    <property type="project" value="UniProtKB-SubCell"/>
</dbReference>
<dbReference type="MEROPS" id="S26.001"/>
<sequence>MTSVDAGEVRRRQEPWWAIAAIFVAGFVLLCLLLASPVLIRTFLFQPFNIPSSSNIPTLLVGDVFFVSKYPYGYSRFTWPLPWPSSLPPSARIWGATPARGDVVAFFLPKDNATVYIKRIVGLPGDRVQMKDGVLYINDTAVARERVEDLTGEPACGGDASERVKRWRETLPNGVSYETLDCVDNGFFDNTSVYVVPAGHLFMMGDNRDNSTDSRVLSAIGYVPIENVIGRAAMIFFSTAAAEKGKPGRIRFERIGTMVR</sequence>
<dbReference type="SUPFAM" id="SSF51306">
    <property type="entry name" value="LexA/Signal peptidase"/>
    <property type="match status" value="1"/>
</dbReference>